<evidence type="ECO:0000313" key="3">
    <source>
        <dbReference type="Proteomes" id="UP000233100"/>
    </source>
</evidence>
<feature type="region of interest" description="Disordered" evidence="1">
    <location>
        <begin position="40"/>
        <end position="64"/>
    </location>
</feature>
<proteinExistence type="predicted"/>
<evidence type="ECO:0000313" key="2">
    <source>
        <dbReference type="Ensembl" id="ENSMFAP00000064211.1"/>
    </source>
</evidence>
<keyword evidence="3" id="KW-1185">Reference proteome</keyword>
<dbReference type="PANTHER" id="PTHR46254">
    <property type="entry name" value="PROTEIN GVQW1-RELATED"/>
    <property type="match status" value="1"/>
</dbReference>
<reference evidence="2" key="2">
    <citation type="submission" date="2025-08" db="UniProtKB">
        <authorList>
            <consortium name="Ensembl"/>
        </authorList>
    </citation>
    <scope>IDENTIFICATION</scope>
</reference>
<reference evidence="2" key="3">
    <citation type="submission" date="2025-09" db="UniProtKB">
        <authorList>
            <consortium name="Ensembl"/>
        </authorList>
    </citation>
    <scope>IDENTIFICATION</scope>
</reference>
<feature type="region of interest" description="Disordered" evidence="1">
    <location>
        <begin position="1"/>
        <end position="21"/>
    </location>
</feature>
<feature type="compositionally biased region" description="Basic and acidic residues" evidence="1">
    <location>
        <begin position="53"/>
        <end position="64"/>
    </location>
</feature>
<sequence>MPLGPKARSSRSGNRSEHISHNFPGAVKFGWGYSNNKPINPLTRGHVPRRTKQARENAHSEAGGGDKEVLLEKVTSLMEHLPCGRNGQCKGLRLMVDSPPTECGEHCFTNLELGTIAHSRNECICLSTFFFFFRTESRSFTQAGVQWCSLGSLQPLPPGFKQFSCLSLPSSWDYRHVLPHLANFFVFLVETGFGHAGHAGLEPLASNDPPASASQSAWITGLSHHTRPWHILVSTTQVH</sequence>
<protein>
    <submittedName>
        <fullName evidence="2">Uncharacterized protein</fullName>
    </submittedName>
</protein>
<dbReference type="AlphaFoldDB" id="A0A7N9IHP7"/>
<accession>A0A7N9IHP7</accession>
<dbReference type="PRINTS" id="PR02045">
    <property type="entry name" value="F138DOMAIN"/>
</dbReference>
<dbReference type="Proteomes" id="UP000233100">
    <property type="component" value="Chromosome 16"/>
</dbReference>
<dbReference type="PANTHER" id="PTHR46254:SF3">
    <property type="entry name" value="SECRETED PROTEIN"/>
    <property type="match status" value="1"/>
</dbReference>
<evidence type="ECO:0000256" key="1">
    <source>
        <dbReference type="SAM" id="MobiDB-lite"/>
    </source>
</evidence>
<dbReference type="GeneTree" id="ENSGT00940000161627"/>
<name>A0A7N9IHP7_MACFA</name>
<reference evidence="2 3" key="1">
    <citation type="submission" date="2013-03" db="EMBL/GenBank/DDBJ databases">
        <authorList>
            <person name="Warren W."/>
            <person name="Wilson R.K."/>
        </authorList>
    </citation>
    <scope>NUCLEOTIDE SEQUENCE</scope>
</reference>
<dbReference type="Ensembl" id="ENSMFAT00000079882.1">
    <property type="protein sequence ID" value="ENSMFAP00000064211.1"/>
    <property type="gene ID" value="ENSMFAG00000056403.1"/>
</dbReference>
<organism evidence="2 3">
    <name type="scientific">Macaca fascicularis</name>
    <name type="common">Crab-eating macaque</name>
    <name type="synonym">Cynomolgus monkey</name>
    <dbReference type="NCBI Taxonomy" id="9541"/>
    <lineage>
        <taxon>Eukaryota</taxon>
        <taxon>Metazoa</taxon>
        <taxon>Chordata</taxon>
        <taxon>Craniata</taxon>
        <taxon>Vertebrata</taxon>
        <taxon>Euteleostomi</taxon>
        <taxon>Mammalia</taxon>
        <taxon>Eutheria</taxon>
        <taxon>Euarchontoglires</taxon>
        <taxon>Primates</taxon>
        <taxon>Haplorrhini</taxon>
        <taxon>Catarrhini</taxon>
        <taxon>Cercopithecidae</taxon>
        <taxon>Cercopithecinae</taxon>
        <taxon>Macaca</taxon>
    </lineage>
</organism>